<protein>
    <submittedName>
        <fullName evidence="1">Uncharacterized protein</fullName>
    </submittedName>
</protein>
<evidence type="ECO:0000313" key="1">
    <source>
        <dbReference type="EMBL" id="MPN19383.1"/>
    </source>
</evidence>
<comment type="caution">
    <text evidence="1">The sequence shown here is derived from an EMBL/GenBank/DDBJ whole genome shotgun (WGS) entry which is preliminary data.</text>
</comment>
<gene>
    <name evidence="1" type="ORF">SDC9_166752</name>
</gene>
<reference evidence="1" key="1">
    <citation type="submission" date="2019-08" db="EMBL/GenBank/DDBJ databases">
        <authorList>
            <person name="Kucharzyk K."/>
            <person name="Murdoch R.W."/>
            <person name="Higgins S."/>
            <person name="Loffler F."/>
        </authorList>
    </citation>
    <scope>NUCLEOTIDE SEQUENCE</scope>
</reference>
<dbReference type="EMBL" id="VSSQ01066929">
    <property type="protein sequence ID" value="MPN19383.1"/>
    <property type="molecule type" value="Genomic_DNA"/>
</dbReference>
<name>A0A645G634_9ZZZZ</name>
<sequence>MKISCFLATSINKSPSVAITVLFKGKKVTFGNLRPSLKEIPKDILGDYFSFRKLNYNAAL</sequence>
<dbReference type="AlphaFoldDB" id="A0A645G634"/>
<organism evidence="1">
    <name type="scientific">bioreactor metagenome</name>
    <dbReference type="NCBI Taxonomy" id="1076179"/>
    <lineage>
        <taxon>unclassified sequences</taxon>
        <taxon>metagenomes</taxon>
        <taxon>ecological metagenomes</taxon>
    </lineage>
</organism>
<accession>A0A645G634</accession>
<proteinExistence type="predicted"/>